<feature type="region of interest" description="Disordered" evidence="4">
    <location>
        <begin position="1"/>
        <end position="23"/>
    </location>
</feature>
<dbReference type="InterPro" id="IPR021765">
    <property type="entry name" value="UstYa-like"/>
</dbReference>
<accession>A0ABY0H3Q4</accession>
<evidence type="ECO:0000313" key="5">
    <source>
        <dbReference type="EMBL" id="RYO81445.1"/>
    </source>
</evidence>
<evidence type="ECO:0000256" key="4">
    <source>
        <dbReference type="SAM" id="MobiDB-lite"/>
    </source>
</evidence>
<gene>
    <name evidence="5" type="ORF">DL762_007117</name>
</gene>
<dbReference type="PANTHER" id="PTHR33365:SF11">
    <property type="entry name" value="TAT PATHWAY SIGNAL SEQUENCE"/>
    <property type="match status" value="1"/>
</dbReference>
<proteinExistence type="inferred from homology"/>
<dbReference type="Pfam" id="PF11807">
    <property type="entry name" value="UstYa"/>
    <property type="match status" value="1"/>
</dbReference>
<name>A0ABY0H3Q4_9PEZI</name>
<dbReference type="EMBL" id="QJNS01000251">
    <property type="protein sequence ID" value="RYO81445.1"/>
    <property type="molecule type" value="Genomic_DNA"/>
</dbReference>
<evidence type="ECO:0000256" key="2">
    <source>
        <dbReference type="ARBA" id="ARBA00023002"/>
    </source>
</evidence>
<comment type="pathway">
    <text evidence="1">Mycotoxin biosynthesis.</text>
</comment>
<dbReference type="PANTHER" id="PTHR33365">
    <property type="entry name" value="YALI0B05434P"/>
    <property type="match status" value="1"/>
</dbReference>
<organism evidence="5 6">
    <name type="scientific">Monosporascus cannonballus</name>
    <dbReference type="NCBI Taxonomy" id="155416"/>
    <lineage>
        <taxon>Eukaryota</taxon>
        <taxon>Fungi</taxon>
        <taxon>Dikarya</taxon>
        <taxon>Ascomycota</taxon>
        <taxon>Pezizomycotina</taxon>
        <taxon>Sordariomycetes</taxon>
        <taxon>Xylariomycetidae</taxon>
        <taxon>Xylariales</taxon>
        <taxon>Xylariales incertae sedis</taxon>
        <taxon>Monosporascus</taxon>
    </lineage>
</organism>
<dbReference type="Proteomes" id="UP000294003">
    <property type="component" value="Unassembled WGS sequence"/>
</dbReference>
<protein>
    <submittedName>
        <fullName evidence="5">Uncharacterized protein</fullName>
    </submittedName>
</protein>
<evidence type="ECO:0000313" key="6">
    <source>
        <dbReference type="Proteomes" id="UP000294003"/>
    </source>
</evidence>
<evidence type="ECO:0000256" key="3">
    <source>
        <dbReference type="ARBA" id="ARBA00035112"/>
    </source>
</evidence>
<feature type="compositionally biased region" description="Basic and acidic residues" evidence="4">
    <location>
        <begin position="8"/>
        <end position="17"/>
    </location>
</feature>
<evidence type="ECO:0000256" key="1">
    <source>
        <dbReference type="ARBA" id="ARBA00004685"/>
    </source>
</evidence>
<comment type="similarity">
    <text evidence="3">Belongs to the ustYa family.</text>
</comment>
<sequence>MPDSSPDFEFREDHHDVAGSASRSTVEYDEKLGLLDPHFPHSAPCATTASSRARWAILSLVLSNTISIAYSTMDGYYNLLNQLNGTQKRELPTDPGWNMEHLNHCWDYLRQNIMCSADVTLEWHRYNELVETGWGYEHQCKDWDAIIDWVYEHRTSNNWGILRGQGERIPLE</sequence>
<keyword evidence="6" id="KW-1185">Reference proteome</keyword>
<keyword evidence="2" id="KW-0560">Oxidoreductase</keyword>
<reference evidence="5 6" key="1">
    <citation type="submission" date="2018-06" db="EMBL/GenBank/DDBJ databases">
        <title>Complete Genomes of Monosporascus.</title>
        <authorList>
            <person name="Robinson A.J."/>
            <person name="Natvig D.O."/>
        </authorList>
    </citation>
    <scope>NUCLEOTIDE SEQUENCE [LARGE SCALE GENOMIC DNA]</scope>
    <source>
        <strain evidence="5 6">CBS 609.92</strain>
    </source>
</reference>
<comment type="caution">
    <text evidence="5">The sequence shown here is derived from an EMBL/GenBank/DDBJ whole genome shotgun (WGS) entry which is preliminary data.</text>
</comment>